<keyword evidence="2" id="KW-1185">Reference proteome</keyword>
<name>A0ABV1B743_9FIRM</name>
<dbReference type="Proteomes" id="UP001469749">
    <property type="component" value="Unassembled WGS sequence"/>
</dbReference>
<dbReference type="RefSeq" id="WP_227081592.1">
    <property type="nucleotide sequence ID" value="NZ_JBBMEK010000159.1"/>
</dbReference>
<reference evidence="1 2" key="1">
    <citation type="submission" date="2024-03" db="EMBL/GenBank/DDBJ databases">
        <title>Human intestinal bacterial collection.</title>
        <authorList>
            <person name="Pauvert C."/>
            <person name="Hitch T.C.A."/>
            <person name="Clavel T."/>
        </authorList>
    </citation>
    <scope>NUCLEOTIDE SEQUENCE [LARGE SCALE GENOMIC DNA]</scope>
    <source>
        <strain evidence="1 2">CLA-AA-H190</strain>
    </source>
</reference>
<proteinExistence type="predicted"/>
<evidence type="ECO:0000313" key="2">
    <source>
        <dbReference type="Proteomes" id="UP001469749"/>
    </source>
</evidence>
<dbReference type="EMBL" id="JBBMEK010000159">
    <property type="protein sequence ID" value="MEQ2365790.1"/>
    <property type="molecule type" value="Genomic_DNA"/>
</dbReference>
<protein>
    <submittedName>
        <fullName evidence="1">Uncharacterized protein</fullName>
    </submittedName>
</protein>
<comment type="caution">
    <text evidence="1">The sequence shown here is derived from an EMBL/GenBank/DDBJ whole genome shotgun (WGS) entry which is preliminary data.</text>
</comment>
<sequence length="45" mass="5102">MIGRYMRVPAFLCNGDWRMIISCTEASGAGGHDVIAYMRERGFYV</sequence>
<accession>A0ABV1B743</accession>
<evidence type="ECO:0000313" key="1">
    <source>
        <dbReference type="EMBL" id="MEQ2365790.1"/>
    </source>
</evidence>
<gene>
    <name evidence="1" type="ORF">WMO25_11955</name>
</gene>
<organism evidence="1 2">
    <name type="scientific">Coprococcus intestinihominis</name>
    <dbReference type="NCBI Taxonomy" id="3133154"/>
    <lineage>
        <taxon>Bacteria</taxon>
        <taxon>Bacillati</taxon>
        <taxon>Bacillota</taxon>
        <taxon>Clostridia</taxon>
        <taxon>Lachnospirales</taxon>
        <taxon>Lachnospiraceae</taxon>
        <taxon>Coprococcus</taxon>
    </lineage>
</organism>